<evidence type="ECO:0000256" key="1">
    <source>
        <dbReference type="ARBA" id="ARBA00022729"/>
    </source>
</evidence>
<dbReference type="Gene3D" id="3.40.50.1980">
    <property type="entry name" value="Nitrogenase molybdenum iron protein domain"/>
    <property type="match status" value="2"/>
</dbReference>
<dbReference type="Pfam" id="PF01497">
    <property type="entry name" value="Peripla_BP_2"/>
    <property type="match status" value="1"/>
</dbReference>
<proteinExistence type="predicted"/>
<organism evidence="3 4">
    <name type="scientific">Granulicella pectinivorans</name>
    <dbReference type="NCBI Taxonomy" id="474950"/>
    <lineage>
        <taxon>Bacteria</taxon>
        <taxon>Pseudomonadati</taxon>
        <taxon>Acidobacteriota</taxon>
        <taxon>Terriglobia</taxon>
        <taxon>Terriglobales</taxon>
        <taxon>Acidobacteriaceae</taxon>
        <taxon>Granulicella</taxon>
    </lineage>
</organism>
<dbReference type="InterPro" id="IPR054828">
    <property type="entry name" value="Vit_B12_bind_prot"/>
</dbReference>
<evidence type="ECO:0000313" key="3">
    <source>
        <dbReference type="EMBL" id="SFS18062.1"/>
    </source>
</evidence>
<dbReference type="AlphaFoldDB" id="A0A1I6MQU1"/>
<dbReference type="PANTHER" id="PTHR30535:SF34">
    <property type="entry name" value="MOLYBDATE-BINDING PROTEIN MOLA"/>
    <property type="match status" value="1"/>
</dbReference>
<keyword evidence="1" id="KW-0732">Signal</keyword>
<gene>
    <name evidence="3" type="ORF">SAMN05421771_3330</name>
</gene>
<dbReference type="SUPFAM" id="SSF53807">
    <property type="entry name" value="Helical backbone' metal receptor"/>
    <property type="match status" value="1"/>
</dbReference>
<keyword evidence="4" id="KW-1185">Reference proteome</keyword>
<dbReference type="InterPro" id="IPR050902">
    <property type="entry name" value="ABC_Transporter_SBP"/>
</dbReference>
<dbReference type="InterPro" id="IPR002491">
    <property type="entry name" value="ABC_transptr_periplasmic_BD"/>
</dbReference>
<evidence type="ECO:0000313" key="4">
    <source>
        <dbReference type="Proteomes" id="UP000199024"/>
    </source>
</evidence>
<feature type="domain" description="Fe/B12 periplasmic-binding" evidence="2">
    <location>
        <begin position="43"/>
        <end position="307"/>
    </location>
</feature>
<accession>A0A1I6MQU1</accession>
<dbReference type="EMBL" id="FOZL01000001">
    <property type="protein sequence ID" value="SFS18062.1"/>
    <property type="molecule type" value="Genomic_DNA"/>
</dbReference>
<dbReference type="Proteomes" id="UP000199024">
    <property type="component" value="Unassembled WGS sequence"/>
</dbReference>
<evidence type="ECO:0000259" key="2">
    <source>
        <dbReference type="PROSITE" id="PS50983"/>
    </source>
</evidence>
<dbReference type="PANTHER" id="PTHR30535">
    <property type="entry name" value="VITAMIN B12-BINDING PROTEIN"/>
    <property type="match status" value="1"/>
</dbReference>
<dbReference type="OrthoDB" id="9816357at2"/>
<dbReference type="PROSITE" id="PS50983">
    <property type="entry name" value="FE_B12_PBP"/>
    <property type="match status" value="1"/>
</dbReference>
<dbReference type="STRING" id="474950.SAMN05421771_3330"/>
<reference evidence="3 4" key="1">
    <citation type="submission" date="2016-10" db="EMBL/GenBank/DDBJ databases">
        <authorList>
            <person name="de Groot N.N."/>
        </authorList>
    </citation>
    <scope>NUCLEOTIDE SEQUENCE [LARGE SCALE GENOMIC DNA]</scope>
    <source>
        <strain evidence="3 4">DSM 21001</strain>
    </source>
</reference>
<name>A0A1I6MQU1_9BACT</name>
<protein>
    <submittedName>
        <fullName evidence="3">Iron complex transport system substrate-binding protein</fullName>
    </submittedName>
</protein>
<dbReference type="NCBIfam" id="NF038402">
    <property type="entry name" value="TroA_like"/>
    <property type="match status" value="1"/>
</dbReference>
<sequence>MRPIAGTFHPNSRVFPSLSRRAFACSLVGLIATMRLDAQQHRRIVSTAPSITEALFALGLGDQVVGVSRYCNYPAQVEKLPKVGTYMKPDVEAIARLAPDLIVLQTASAVLTERLKAMRMTYVEVPHGTLEDVYTGIRLIANAAAVADRAVALIGKIQGELAKIQAKARVLSSPRVAVVVDRRQGTLGDLTAIGPDNYLNEILGIAGGTNVFAKAGLPRYPHLSLEAIVRENPDVIFDLSSTQDSEAMREQARPAVLALWAQHAGLKAAASGHVYFGTSNALLVPGPRAPEAAQLLFDFMHGVDGRNKR</sequence>